<reference evidence="2" key="1">
    <citation type="submission" date="2020-08" db="EMBL/GenBank/DDBJ databases">
        <title>Multicomponent nature underlies the extraordinary mechanical properties of spider dragline silk.</title>
        <authorList>
            <person name="Kono N."/>
            <person name="Nakamura H."/>
            <person name="Mori M."/>
            <person name="Yoshida Y."/>
            <person name="Ohtoshi R."/>
            <person name="Malay A.D."/>
            <person name="Moran D.A.P."/>
            <person name="Tomita M."/>
            <person name="Numata K."/>
            <person name="Arakawa K."/>
        </authorList>
    </citation>
    <scope>NUCLEOTIDE SEQUENCE</scope>
</reference>
<accession>A0A8X6WNE7</accession>
<feature type="compositionally biased region" description="Basic and acidic residues" evidence="1">
    <location>
        <begin position="248"/>
        <end position="265"/>
    </location>
</feature>
<feature type="region of interest" description="Disordered" evidence="1">
    <location>
        <begin position="193"/>
        <end position="289"/>
    </location>
</feature>
<dbReference type="OrthoDB" id="6435872at2759"/>
<evidence type="ECO:0000313" key="3">
    <source>
        <dbReference type="Proteomes" id="UP000886998"/>
    </source>
</evidence>
<feature type="compositionally biased region" description="Polar residues" evidence="1">
    <location>
        <begin position="218"/>
        <end position="228"/>
    </location>
</feature>
<sequence>MNSKKIKKDKDIKFQEFRKKLLPDSDPYEIQLTEKMLIQSTLVSKEDLDYCNLVKNMTHFYDIFGGKDWDKKKVLESYDLKKVIEHYLRDKKKKKIYLKIDNLYIVGKYFTEGIQYIPEGEEHHFEILGIRPIDIINLKSSEELPINSLDTNFIEVDECLRAESGKKYAVCSGYYLIMTPYKACFKKTIVKSSEVPSPSSDGDQLERENDTAREGTEESQNLLESSDFSLHRPSIHLEESNGGLDSEENVRDNNQKRFSEEPEGHPKRRKSNVQHSENLIVKRDNGTSSNMDLMKMNQVNGQFQSISVEVAVNDQSFIANGNASVFGIRKSGCIESYSLDPDSTFEILPDGSLIGKFSIRNQDMDPYIICYDCEGRIITERAIFKNGSVCESPLEVVTDFSETLRDASTSRGVAQEKLVVRYFYNSVFKKIEAIYKKFAEMHNIGMIGSCVPAIVQLDSTRFSGRLPDIYKTNSQGCSEII</sequence>
<name>A0A8X6WNE7_9ARAC</name>
<comment type="caution">
    <text evidence="2">The sequence shown here is derived from an EMBL/GenBank/DDBJ whole genome shotgun (WGS) entry which is preliminary data.</text>
</comment>
<dbReference type="EMBL" id="BMAV01000700">
    <property type="protein sequence ID" value="GFY38210.1"/>
    <property type="molecule type" value="Genomic_DNA"/>
</dbReference>
<keyword evidence="3" id="KW-1185">Reference proteome</keyword>
<gene>
    <name evidence="2" type="primary">AVEN_176278_2</name>
    <name evidence="2" type="ORF">TNIN_379481</name>
</gene>
<feature type="compositionally biased region" description="Basic and acidic residues" evidence="1">
    <location>
        <begin position="204"/>
        <end position="216"/>
    </location>
</feature>
<evidence type="ECO:0000256" key="1">
    <source>
        <dbReference type="SAM" id="MobiDB-lite"/>
    </source>
</evidence>
<protein>
    <submittedName>
        <fullName evidence="2">Uncharacterized protein</fullName>
    </submittedName>
</protein>
<evidence type="ECO:0000313" key="2">
    <source>
        <dbReference type="EMBL" id="GFY38210.1"/>
    </source>
</evidence>
<feature type="compositionally biased region" description="Polar residues" evidence="1">
    <location>
        <begin position="193"/>
        <end position="202"/>
    </location>
</feature>
<proteinExistence type="predicted"/>
<organism evidence="2 3">
    <name type="scientific">Trichonephila inaurata madagascariensis</name>
    <dbReference type="NCBI Taxonomy" id="2747483"/>
    <lineage>
        <taxon>Eukaryota</taxon>
        <taxon>Metazoa</taxon>
        <taxon>Ecdysozoa</taxon>
        <taxon>Arthropoda</taxon>
        <taxon>Chelicerata</taxon>
        <taxon>Arachnida</taxon>
        <taxon>Araneae</taxon>
        <taxon>Araneomorphae</taxon>
        <taxon>Entelegynae</taxon>
        <taxon>Araneoidea</taxon>
        <taxon>Nephilidae</taxon>
        <taxon>Trichonephila</taxon>
        <taxon>Trichonephila inaurata</taxon>
    </lineage>
</organism>
<dbReference type="Proteomes" id="UP000886998">
    <property type="component" value="Unassembled WGS sequence"/>
</dbReference>
<dbReference type="AlphaFoldDB" id="A0A8X6WNE7"/>